<feature type="coiled-coil region" evidence="5">
    <location>
        <begin position="47"/>
        <end position="110"/>
    </location>
</feature>
<gene>
    <name evidence="7" type="primary">rmuC</name>
    <name evidence="7" type="ORF">Pan265_02180</name>
</gene>
<dbReference type="InterPro" id="IPR003798">
    <property type="entry name" value="DNA_recombination_RmuC"/>
</dbReference>
<dbReference type="PANTHER" id="PTHR30563:SF0">
    <property type="entry name" value="DNA RECOMBINATION PROTEIN RMUC"/>
    <property type="match status" value="1"/>
</dbReference>
<dbReference type="KEGG" id="mcad:Pan265_02180"/>
<dbReference type="OrthoDB" id="370725at2"/>
<dbReference type="Pfam" id="PF02646">
    <property type="entry name" value="RmuC"/>
    <property type="match status" value="1"/>
</dbReference>
<dbReference type="RefSeq" id="WP_145444453.1">
    <property type="nucleotide sequence ID" value="NZ_CP036280.1"/>
</dbReference>
<evidence type="ECO:0000256" key="6">
    <source>
        <dbReference type="SAM" id="MobiDB-lite"/>
    </source>
</evidence>
<comment type="similarity">
    <text evidence="2">Belongs to the RmuC family.</text>
</comment>
<evidence type="ECO:0000313" key="7">
    <source>
        <dbReference type="EMBL" id="QDU70391.1"/>
    </source>
</evidence>
<evidence type="ECO:0000256" key="4">
    <source>
        <dbReference type="ARBA" id="ARBA00023172"/>
    </source>
</evidence>
<evidence type="ECO:0000256" key="3">
    <source>
        <dbReference type="ARBA" id="ARBA00023054"/>
    </source>
</evidence>
<sequence length="447" mass="49749">MTTTLVLLGTLAGLLAATAGWLLVDRSATRRRLANAHAETDTQRQRADTAETALREREVENARLTEQITGFGKRLEEQKQALDEALARSREQAQNNFKALAAEVLQANTDQFLKLADQKLKSQQQQSVSDLELRKKAIEQLVSPIREALDKQAKAVTDIEKQREGAYHALRQQLTSMSETQQALRDETGNLVKALRRPEVRGRWGEIQLRRVAELAGMIDHCDFEEQPTFDHEAGGKLRPDMAIALPGGRRIVVDAKTPLDAYISALEAPDENTRNAELDRHASQIMAQVDNLKSKSYQALFERSPDFVVLFIPSEAFLEPALRRKPTLIEDALGKGIVIATPGTLVALLKAVAIGWREEKLAESARQIADHGRELHKRITTAIAHLADLGKRIDATINSYNKLVGSIDRQVLPQARRFEELGAESDKKLPPEGELRQIESAVRGVD</sequence>
<keyword evidence="3 5" id="KW-0175">Coiled coil</keyword>
<protein>
    <submittedName>
        <fullName evidence="7">DNA recombination protein RmuC</fullName>
    </submittedName>
</protein>
<keyword evidence="8" id="KW-1185">Reference proteome</keyword>
<name>A0A518BTT5_9BACT</name>
<dbReference type="EMBL" id="CP036280">
    <property type="protein sequence ID" value="QDU70391.1"/>
    <property type="molecule type" value="Genomic_DNA"/>
</dbReference>
<evidence type="ECO:0000256" key="1">
    <source>
        <dbReference type="ARBA" id="ARBA00003416"/>
    </source>
</evidence>
<keyword evidence="4" id="KW-0233">DNA recombination</keyword>
<dbReference type="PANTHER" id="PTHR30563">
    <property type="entry name" value="DNA RECOMBINATION PROTEIN RMUC"/>
    <property type="match status" value="1"/>
</dbReference>
<evidence type="ECO:0000313" key="8">
    <source>
        <dbReference type="Proteomes" id="UP000320386"/>
    </source>
</evidence>
<proteinExistence type="inferred from homology"/>
<evidence type="ECO:0000256" key="5">
    <source>
        <dbReference type="SAM" id="Coils"/>
    </source>
</evidence>
<feature type="compositionally biased region" description="Basic and acidic residues" evidence="6">
    <location>
        <begin position="423"/>
        <end position="438"/>
    </location>
</feature>
<dbReference type="Proteomes" id="UP000320386">
    <property type="component" value="Chromosome"/>
</dbReference>
<comment type="function">
    <text evidence="1">Involved in DNA recombination.</text>
</comment>
<reference evidence="7 8" key="1">
    <citation type="submission" date="2019-02" db="EMBL/GenBank/DDBJ databases">
        <title>Deep-cultivation of Planctomycetes and their phenomic and genomic characterization uncovers novel biology.</title>
        <authorList>
            <person name="Wiegand S."/>
            <person name="Jogler M."/>
            <person name="Boedeker C."/>
            <person name="Pinto D."/>
            <person name="Vollmers J."/>
            <person name="Rivas-Marin E."/>
            <person name="Kohn T."/>
            <person name="Peeters S.H."/>
            <person name="Heuer A."/>
            <person name="Rast P."/>
            <person name="Oberbeckmann S."/>
            <person name="Bunk B."/>
            <person name="Jeske O."/>
            <person name="Meyerdierks A."/>
            <person name="Storesund J.E."/>
            <person name="Kallscheuer N."/>
            <person name="Luecker S."/>
            <person name="Lage O.M."/>
            <person name="Pohl T."/>
            <person name="Merkel B.J."/>
            <person name="Hornburger P."/>
            <person name="Mueller R.-W."/>
            <person name="Bruemmer F."/>
            <person name="Labrenz M."/>
            <person name="Spormann A.M."/>
            <person name="Op den Camp H."/>
            <person name="Overmann J."/>
            <person name="Amann R."/>
            <person name="Jetten M.S.M."/>
            <person name="Mascher T."/>
            <person name="Medema M.H."/>
            <person name="Devos D.P."/>
            <person name="Kaster A.-K."/>
            <person name="Ovreas L."/>
            <person name="Rohde M."/>
            <person name="Galperin M.Y."/>
            <person name="Jogler C."/>
        </authorList>
    </citation>
    <scope>NUCLEOTIDE SEQUENCE [LARGE SCALE GENOMIC DNA]</scope>
    <source>
        <strain evidence="7 8">Pan265</strain>
    </source>
</reference>
<dbReference type="AlphaFoldDB" id="A0A518BTT5"/>
<dbReference type="GO" id="GO:0006310">
    <property type="term" value="P:DNA recombination"/>
    <property type="evidence" value="ECO:0007669"/>
    <property type="project" value="UniProtKB-KW"/>
</dbReference>
<accession>A0A518BTT5</accession>
<evidence type="ECO:0000256" key="2">
    <source>
        <dbReference type="ARBA" id="ARBA00009840"/>
    </source>
</evidence>
<organism evidence="7 8">
    <name type="scientific">Mucisphaera calidilacus</name>
    <dbReference type="NCBI Taxonomy" id="2527982"/>
    <lineage>
        <taxon>Bacteria</taxon>
        <taxon>Pseudomonadati</taxon>
        <taxon>Planctomycetota</taxon>
        <taxon>Phycisphaerae</taxon>
        <taxon>Phycisphaerales</taxon>
        <taxon>Phycisphaeraceae</taxon>
        <taxon>Mucisphaera</taxon>
    </lineage>
</organism>
<feature type="region of interest" description="Disordered" evidence="6">
    <location>
        <begin position="423"/>
        <end position="447"/>
    </location>
</feature>